<dbReference type="Proteomes" id="UP000233654">
    <property type="component" value="Unassembled WGS sequence"/>
</dbReference>
<comment type="similarity">
    <text evidence="1 8">Belongs to the ArgJ family.</text>
</comment>
<evidence type="ECO:0000256" key="6">
    <source>
        <dbReference type="ARBA" id="ARBA00022813"/>
    </source>
</evidence>
<dbReference type="Gene3D" id="3.10.20.340">
    <property type="entry name" value="ArgJ beta chain, C-terminal domain"/>
    <property type="match status" value="1"/>
</dbReference>
<dbReference type="EC" id="2.3.1.1" evidence="8"/>
<gene>
    <name evidence="8" type="primary">argJ</name>
    <name evidence="9" type="ORF">CVT63_00495</name>
</gene>
<keyword evidence="3 8" id="KW-0055">Arginine biosynthesis</keyword>
<name>A0A2N3G844_9ACTN</name>
<comment type="subunit">
    <text evidence="2 8">Heterotetramer of two alpha and two beta chains.</text>
</comment>
<feature type="active site" description="Nucleophile" evidence="8">
    <location>
        <position position="192"/>
    </location>
</feature>
<feature type="site" description="Involved in the stabilization of negative charge on the oxyanion by the formation of the oxyanion hole" evidence="8">
    <location>
        <position position="118"/>
    </location>
</feature>
<dbReference type="AlphaFoldDB" id="A0A2N3G844"/>
<feature type="chain" id="PRO_5023291934" description="Arginine biosynthesis bifunctional protein ArgJ alpha chain" evidence="8">
    <location>
        <begin position="1"/>
        <end position="191"/>
    </location>
</feature>
<dbReference type="UniPathway" id="UPA00068">
    <property type="reaction ID" value="UER00106"/>
</dbReference>
<dbReference type="NCBIfam" id="TIGR00120">
    <property type="entry name" value="ArgJ"/>
    <property type="match status" value="1"/>
</dbReference>
<dbReference type="GO" id="GO:0004358">
    <property type="term" value="F:L-glutamate N-acetyltransferase activity, acting on acetyl-L-ornithine as donor"/>
    <property type="evidence" value="ECO:0007669"/>
    <property type="project" value="UniProtKB-UniRule"/>
</dbReference>
<evidence type="ECO:0000313" key="10">
    <source>
        <dbReference type="Proteomes" id="UP000233654"/>
    </source>
</evidence>
<dbReference type="Pfam" id="PF01960">
    <property type="entry name" value="ArgJ"/>
    <property type="match status" value="1"/>
</dbReference>
<feature type="site" description="Involved in the stabilization of negative charge on the oxyanion by the formation of the oxyanion hole" evidence="8">
    <location>
        <position position="119"/>
    </location>
</feature>
<dbReference type="NCBIfam" id="NF003802">
    <property type="entry name" value="PRK05388.1"/>
    <property type="match status" value="1"/>
</dbReference>
<feature type="binding site" evidence="8">
    <location>
        <position position="155"/>
    </location>
    <ligand>
        <name>substrate</name>
    </ligand>
</feature>
<dbReference type="GO" id="GO:0006526">
    <property type="term" value="P:L-arginine biosynthetic process"/>
    <property type="evidence" value="ECO:0007669"/>
    <property type="project" value="UniProtKB-UniRule"/>
</dbReference>
<keyword evidence="8" id="KW-0963">Cytoplasm</keyword>
<dbReference type="InterPro" id="IPR002813">
    <property type="entry name" value="Arg_biosynth_ArgJ"/>
</dbReference>
<dbReference type="EC" id="2.3.1.35" evidence="8"/>
<accession>A0A2N3G844</accession>
<evidence type="ECO:0000256" key="4">
    <source>
        <dbReference type="ARBA" id="ARBA00022605"/>
    </source>
</evidence>
<comment type="pathway">
    <text evidence="8">Amino-acid biosynthesis; L-arginine biosynthesis; L-ornithine and N-acetyl-L-glutamate from L-glutamate and N(2)-acetyl-L-ornithine (cyclic): step 1/1.</text>
</comment>
<reference evidence="9 10" key="1">
    <citation type="journal article" date="2017" name="ISME J.">
        <title>Potential for microbial H2 and metal transformations associated with novel bacteria and archaea in deep terrestrial subsurface sediments.</title>
        <authorList>
            <person name="Hernsdorf A.W."/>
            <person name="Amano Y."/>
            <person name="Miyakawa K."/>
            <person name="Ise K."/>
            <person name="Suzuki Y."/>
            <person name="Anantharaman K."/>
            <person name="Probst A."/>
            <person name="Burstein D."/>
            <person name="Thomas B.C."/>
            <person name="Banfield J.F."/>
        </authorList>
    </citation>
    <scope>NUCLEOTIDE SEQUENCE [LARGE SCALE GENOMIC DNA]</scope>
    <source>
        <strain evidence="9">HGW-Actinobacteria-3</strain>
    </source>
</reference>
<proteinExistence type="inferred from homology"/>
<comment type="caution">
    <text evidence="9">The sequence shown here is derived from an EMBL/GenBank/DDBJ whole genome shotgun (WGS) entry which is preliminary data.</text>
</comment>
<dbReference type="HAMAP" id="MF_01106">
    <property type="entry name" value="ArgJ"/>
    <property type="match status" value="1"/>
</dbReference>
<dbReference type="FunFam" id="3.60.70.12:FF:000001">
    <property type="entry name" value="Arginine biosynthesis bifunctional protein ArgJ, chloroplastic"/>
    <property type="match status" value="1"/>
</dbReference>
<evidence type="ECO:0000256" key="5">
    <source>
        <dbReference type="ARBA" id="ARBA00022679"/>
    </source>
</evidence>
<feature type="binding site" evidence="8">
    <location>
        <position position="192"/>
    </location>
    <ligand>
        <name>substrate</name>
    </ligand>
</feature>
<evidence type="ECO:0000256" key="7">
    <source>
        <dbReference type="ARBA" id="ARBA00023315"/>
    </source>
</evidence>
<keyword evidence="6 8" id="KW-0068">Autocatalytic cleavage</keyword>
<dbReference type="EMBL" id="PHEX01000003">
    <property type="protein sequence ID" value="PKQ28881.1"/>
    <property type="molecule type" value="Genomic_DNA"/>
</dbReference>
<keyword evidence="8" id="KW-0511">Multifunctional enzyme</keyword>
<feature type="chain" id="PRO_5023291933" description="Arginine biosynthesis bifunctional protein ArgJ beta chain" evidence="8">
    <location>
        <begin position="192"/>
        <end position="403"/>
    </location>
</feature>
<dbReference type="GO" id="GO:0004042">
    <property type="term" value="F:L-glutamate N-acetyltransferase activity"/>
    <property type="evidence" value="ECO:0007669"/>
    <property type="project" value="UniProtKB-UniRule"/>
</dbReference>
<comment type="catalytic activity">
    <reaction evidence="8">
        <text>L-glutamate + acetyl-CoA = N-acetyl-L-glutamate + CoA + H(+)</text>
        <dbReference type="Rhea" id="RHEA:24292"/>
        <dbReference type="ChEBI" id="CHEBI:15378"/>
        <dbReference type="ChEBI" id="CHEBI:29985"/>
        <dbReference type="ChEBI" id="CHEBI:44337"/>
        <dbReference type="ChEBI" id="CHEBI:57287"/>
        <dbReference type="ChEBI" id="CHEBI:57288"/>
        <dbReference type="EC" id="2.3.1.1"/>
    </reaction>
</comment>
<dbReference type="PANTHER" id="PTHR23100">
    <property type="entry name" value="ARGININE BIOSYNTHESIS BIFUNCTIONAL PROTEIN ARGJ"/>
    <property type="match status" value="1"/>
</dbReference>
<evidence type="ECO:0000256" key="1">
    <source>
        <dbReference type="ARBA" id="ARBA00006774"/>
    </source>
</evidence>
<evidence type="ECO:0000256" key="3">
    <source>
        <dbReference type="ARBA" id="ARBA00022571"/>
    </source>
</evidence>
<dbReference type="GO" id="GO:0005737">
    <property type="term" value="C:cytoplasm"/>
    <property type="evidence" value="ECO:0007669"/>
    <property type="project" value="UniProtKB-SubCell"/>
</dbReference>
<dbReference type="CDD" id="cd02152">
    <property type="entry name" value="OAT"/>
    <property type="match status" value="1"/>
</dbReference>
<comment type="subcellular location">
    <subcellularLocation>
        <location evidence="8">Cytoplasm</location>
    </subcellularLocation>
</comment>
<dbReference type="PANTHER" id="PTHR23100:SF0">
    <property type="entry name" value="ARGININE BIOSYNTHESIS BIFUNCTIONAL PROTEIN ARGJ, MITOCHONDRIAL"/>
    <property type="match status" value="1"/>
</dbReference>
<evidence type="ECO:0000313" key="9">
    <source>
        <dbReference type="EMBL" id="PKQ28881.1"/>
    </source>
</evidence>
<comment type="caution">
    <text evidence="8">Lacks conserved residue(s) required for the propagation of feature annotation.</text>
</comment>
<comment type="function">
    <text evidence="8">Catalyzes two activities which are involved in the cyclic version of arginine biosynthesis: the synthesis of N-acetylglutamate from glutamate and acetyl-CoA as the acetyl donor, and of ornithine by transacetylation between N(2)-acetylornithine and glutamate.</text>
</comment>
<evidence type="ECO:0000256" key="8">
    <source>
        <dbReference type="HAMAP-Rule" id="MF_01106"/>
    </source>
</evidence>
<feature type="binding site" evidence="8">
    <location>
        <position position="400"/>
    </location>
    <ligand>
        <name>substrate</name>
    </ligand>
</feature>
<evidence type="ECO:0000256" key="2">
    <source>
        <dbReference type="ARBA" id="ARBA00011475"/>
    </source>
</evidence>
<dbReference type="InterPro" id="IPR016117">
    <property type="entry name" value="ArgJ-like_dom_sf"/>
</dbReference>
<keyword evidence="4 8" id="KW-0028">Amino-acid biosynthesis</keyword>
<sequence>MNAMGFERILGGVCAPKGFLASGVACGIKAEGKPDLALLYSEFPAAAAGVFTTNEMKAAPVKLCKEIVDGPCARAVVINSGCANAMTGKRGDDDAHAMVRFAEKALGVGAGQVLVASTGHIGEYLLVDKVTSGIKQAVDELSVGGNTDAAKAIMTTDSYPKELAAEMEIGGKVVRLGAMAKGAGMMHPNMATMIAVITTDLALPRERMSDWLKKSVEWSFNRITVDGDQSTNDTVLMLANGAAFPDGHVLTDEEADLFFRVLCWLTGRLARSLVKDGEGAGKLLRVVVNSARDDVEAERVARAIANSNLVKCSLYGGSVNVGRIAAAAGSAGVSIEQSKLAIYVGEHKVVEFGEPVEHDPRDIEKMTRRGEVEVTVSLGVGLAAAQILTCDLSKEYVAINAGE</sequence>
<feature type="site" description="Cleavage; by autolysis" evidence="8">
    <location>
        <begin position="191"/>
        <end position="192"/>
    </location>
</feature>
<organism evidence="9 10">
    <name type="scientific">Candidatus Anoxymicrobium japonicum</name>
    <dbReference type="NCBI Taxonomy" id="2013648"/>
    <lineage>
        <taxon>Bacteria</taxon>
        <taxon>Bacillati</taxon>
        <taxon>Actinomycetota</taxon>
        <taxon>Candidatus Geothermincolia</taxon>
        <taxon>Candidatus Geothermincolales</taxon>
        <taxon>Candidatus Anoxymicrobiaceae</taxon>
        <taxon>Candidatus Anoxymicrobium</taxon>
    </lineage>
</organism>
<keyword evidence="5 8" id="KW-0808">Transferase</keyword>
<dbReference type="SUPFAM" id="SSF56266">
    <property type="entry name" value="DmpA/ArgJ-like"/>
    <property type="match status" value="1"/>
</dbReference>
<feature type="binding site" evidence="8">
    <location>
        <position position="278"/>
    </location>
    <ligand>
        <name>substrate</name>
    </ligand>
</feature>
<dbReference type="InterPro" id="IPR042195">
    <property type="entry name" value="ArgJ_beta_C"/>
</dbReference>
<comment type="pathway">
    <text evidence="8">Amino-acid biosynthesis; L-arginine biosynthesis; N(2)-acetyl-L-ornithine from L-glutamate: step 1/4.</text>
</comment>
<protein>
    <recommendedName>
        <fullName evidence="8">Arginine biosynthesis bifunctional protein ArgJ</fullName>
    </recommendedName>
    <domain>
        <recommendedName>
            <fullName evidence="8">Glutamate N-acetyltransferase</fullName>
            <ecNumber evidence="8">2.3.1.35</ecNumber>
        </recommendedName>
        <alternativeName>
            <fullName evidence="8">Ornithine acetyltransferase</fullName>
            <shortName evidence="8">OATase</shortName>
        </alternativeName>
        <alternativeName>
            <fullName evidence="8">Ornithine transacetylase</fullName>
        </alternativeName>
    </domain>
    <domain>
        <recommendedName>
            <fullName evidence="8">Amino-acid acetyltransferase</fullName>
            <ecNumber evidence="8">2.3.1.1</ecNumber>
        </recommendedName>
        <alternativeName>
            <fullName evidence="8">N-acetylglutamate synthase</fullName>
            <shortName evidence="8">AGSase</shortName>
        </alternativeName>
    </domain>
    <component>
        <recommendedName>
            <fullName evidence="8">Arginine biosynthesis bifunctional protein ArgJ alpha chain</fullName>
        </recommendedName>
    </component>
    <component>
        <recommendedName>
            <fullName evidence="8">Arginine biosynthesis bifunctional protein ArgJ beta chain</fullName>
        </recommendedName>
    </component>
</protein>
<keyword evidence="7 8" id="KW-0012">Acyltransferase</keyword>
<feature type="binding site" evidence="8">
    <location>
        <position position="181"/>
    </location>
    <ligand>
        <name>substrate</name>
    </ligand>
</feature>
<comment type="catalytic activity">
    <reaction evidence="8">
        <text>N(2)-acetyl-L-ornithine + L-glutamate = N-acetyl-L-glutamate + L-ornithine</text>
        <dbReference type="Rhea" id="RHEA:15349"/>
        <dbReference type="ChEBI" id="CHEBI:29985"/>
        <dbReference type="ChEBI" id="CHEBI:44337"/>
        <dbReference type="ChEBI" id="CHEBI:46911"/>
        <dbReference type="ChEBI" id="CHEBI:57805"/>
        <dbReference type="EC" id="2.3.1.35"/>
    </reaction>
</comment>
<dbReference type="GO" id="GO:0006592">
    <property type="term" value="P:ornithine biosynthetic process"/>
    <property type="evidence" value="ECO:0007669"/>
    <property type="project" value="TreeGrafter"/>
</dbReference>
<dbReference type="Gene3D" id="3.60.70.12">
    <property type="entry name" value="L-amino peptidase D-ALA esterase/amidase"/>
    <property type="match status" value="1"/>
</dbReference>